<dbReference type="GO" id="GO:0005737">
    <property type="term" value="C:cytoplasm"/>
    <property type="evidence" value="ECO:0007669"/>
    <property type="project" value="UniProtKB-ARBA"/>
</dbReference>
<comment type="cofactor">
    <cofactor evidence="1">
        <name>Mg(2+)</name>
        <dbReference type="ChEBI" id="CHEBI:18420"/>
    </cofactor>
</comment>
<evidence type="ECO:0000313" key="8">
    <source>
        <dbReference type="EMBL" id="SFM73440.1"/>
    </source>
</evidence>
<dbReference type="CDD" id="cd00685">
    <property type="entry name" value="Trans_IPPS_HT"/>
    <property type="match status" value="1"/>
</dbReference>
<dbReference type="Pfam" id="PF00348">
    <property type="entry name" value="polyprenyl_synt"/>
    <property type="match status" value="1"/>
</dbReference>
<evidence type="ECO:0000256" key="4">
    <source>
        <dbReference type="ARBA" id="ARBA00022723"/>
    </source>
</evidence>
<keyword evidence="9" id="KW-1185">Reference proteome</keyword>
<evidence type="ECO:0000313" key="9">
    <source>
        <dbReference type="Proteomes" id="UP000199611"/>
    </source>
</evidence>
<dbReference type="GO" id="GO:0046872">
    <property type="term" value="F:metal ion binding"/>
    <property type="evidence" value="ECO:0007669"/>
    <property type="project" value="UniProtKB-KW"/>
</dbReference>
<dbReference type="SFLD" id="SFLDG01017">
    <property type="entry name" value="Polyprenyl_Transferase_Like"/>
    <property type="match status" value="1"/>
</dbReference>
<dbReference type="RefSeq" id="WP_093394396.1">
    <property type="nucleotide sequence ID" value="NZ_FOUU01000003.1"/>
</dbReference>
<dbReference type="InterPro" id="IPR000092">
    <property type="entry name" value="Polyprenyl_synt"/>
</dbReference>
<dbReference type="SUPFAM" id="SSF48576">
    <property type="entry name" value="Terpenoid synthases"/>
    <property type="match status" value="1"/>
</dbReference>
<evidence type="ECO:0000256" key="1">
    <source>
        <dbReference type="ARBA" id="ARBA00001946"/>
    </source>
</evidence>
<dbReference type="SFLD" id="SFLDS00005">
    <property type="entry name" value="Isoprenoid_Synthase_Type_I"/>
    <property type="match status" value="1"/>
</dbReference>
<dbReference type="STRING" id="39841.SAMN05660836_01303"/>
<reference evidence="8 9" key="1">
    <citation type="submission" date="2016-10" db="EMBL/GenBank/DDBJ databases">
        <authorList>
            <person name="de Groot N.N."/>
        </authorList>
    </citation>
    <scope>NUCLEOTIDE SEQUENCE [LARGE SCALE GENOMIC DNA]</scope>
    <source>
        <strain evidence="8 9">DSM 9990</strain>
    </source>
</reference>
<evidence type="ECO:0000256" key="3">
    <source>
        <dbReference type="ARBA" id="ARBA00022679"/>
    </source>
</evidence>
<proteinExistence type="inferred from homology"/>
<dbReference type="InterPro" id="IPR053378">
    <property type="entry name" value="Prenyl_diphosphate_synthase"/>
</dbReference>
<organism evidence="8 9">
    <name type="scientific">Thermodesulforhabdus norvegica</name>
    <dbReference type="NCBI Taxonomy" id="39841"/>
    <lineage>
        <taxon>Bacteria</taxon>
        <taxon>Pseudomonadati</taxon>
        <taxon>Thermodesulfobacteriota</taxon>
        <taxon>Syntrophobacteria</taxon>
        <taxon>Syntrophobacterales</taxon>
        <taxon>Thermodesulforhabdaceae</taxon>
        <taxon>Thermodesulforhabdus</taxon>
    </lineage>
</organism>
<protein>
    <submittedName>
        <fullName evidence="8">Farnesyl-diphosphate synthase</fullName>
    </submittedName>
</protein>
<dbReference type="OrthoDB" id="9805316at2"/>
<keyword evidence="4" id="KW-0479">Metal-binding</keyword>
<dbReference type="GO" id="GO:0004659">
    <property type="term" value="F:prenyltransferase activity"/>
    <property type="evidence" value="ECO:0007669"/>
    <property type="project" value="InterPro"/>
</dbReference>
<dbReference type="PANTHER" id="PTHR43281:SF1">
    <property type="entry name" value="FARNESYL DIPHOSPHATE SYNTHASE"/>
    <property type="match status" value="1"/>
</dbReference>
<dbReference type="InterPro" id="IPR033749">
    <property type="entry name" value="Polyprenyl_synt_CS"/>
</dbReference>
<dbReference type="PANTHER" id="PTHR43281">
    <property type="entry name" value="FARNESYL DIPHOSPHATE SYNTHASE"/>
    <property type="match status" value="1"/>
</dbReference>
<name>A0A1I4TA40_9BACT</name>
<accession>A0A1I4TA40</accession>
<dbReference type="EMBL" id="FOUU01000003">
    <property type="protein sequence ID" value="SFM73440.1"/>
    <property type="molecule type" value="Genomic_DNA"/>
</dbReference>
<keyword evidence="3 7" id="KW-0808">Transferase</keyword>
<evidence type="ECO:0000256" key="5">
    <source>
        <dbReference type="ARBA" id="ARBA00022842"/>
    </source>
</evidence>
<gene>
    <name evidence="8" type="ORF">SAMN05660836_01303</name>
</gene>
<dbReference type="Gene3D" id="1.10.600.10">
    <property type="entry name" value="Farnesyl Diphosphate Synthase"/>
    <property type="match status" value="1"/>
</dbReference>
<dbReference type="FunFam" id="1.10.600.10:FF:000001">
    <property type="entry name" value="Geranylgeranyl diphosphate synthase"/>
    <property type="match status" value="1"/>
</dbReference>
<dbReference type="GO" id="GO:0016114">
    <property type="term" value="P:terpenoid biosynthetic process"/>
    <property type="evidence" value="ECO:0007669"/>
    <property type="project" value="UniProtKB-ARBA"/>
</dbReference>
<evidence type="ECO:0000256" key="7">
    <source>
        <dbReference type="RuleBase" id="RU004466"/>
    </source>
</evidence>
<evidence type="ECO:0000256" key="2">
    <source>
        <dbReference type="ARBA" id="ARBA00006706"/>
    </source>
</evidence>
<dbReference type="PROSITE" id="PS00723">
    <property type="entry name" value="POLYPRENYL_SYNTHASE_1"/>
    <property type="match status" value="1"/>
</dbReference>
<dbReference type="Proteomes" id="UP000199611">
    <property type="component" value="Unassembled WGS sequence"/>
</dbReference>
<dbReference type="InterPro" id="IPR008949">
    <property type="entry name" value="Isoprenoid_synthase_dom_sf"/>
</dbReference>
<dbReference type="AlphaFoldDB" id="A0A1I4TA40"/>
<sequence length="298" mass="32361">MEFNLSAYLKEQKARVDEALERFLPQTSGLEARVVEAARYSLFAGGKRIRPILCIAAHDALKGNSPALYPVACALEMIHTYSLIHDDLPAMDNDDFRRGKPTNHKVFGEGVAILAGDLLLTYAFELIAGAATNGADASLLLEVIGLIAQAAGFRGMIGGQVIDLECENRSDVDLATIEYMHTKKTGALLTASVVSGALLGGAGDKDLERFRRYGHHFGLAFQITDDLLDLIGNFDQMGKSPGSDLQKNKKTYPALMGIEESRRAAEEHVNRAVEAIEVFGADAEPLRAIALYLLERRG</sequence>
<evidence type="ECO:0000256" key="6">
    <source>
        <dbReference type="ARBA" id="ARBA00023229"/>
    </source>
</evidence>
<comment type="similarity">
    <text evidence="2 7">Belongs to the FPP/GGPP synthase family.</text>
</comment>
<dbReference type="PROSITE" id="PS00444">
    <property type="entry name" value="POLYPRENYL_SYNTHASE_2"/>
    <property type="match status" value="1"/>
</dbReference>
<dbReference type="NCBIfam" id="NF045485">
    <property type="entry name" value="FPPsyn"/>
    <property type="match status" value="1"/>
</dbReference>
<keyword evidence="5" id="KW-0460">Magnesium</keyword>
<keyword evidence="6" id="KW-0414">Isoprene biosynthesis</keyword>